<comment type="caution">
    <text evidence="2">The sequence shown here is derived from an EMBL/GenBank/DDBJ whole genome shotgun (WGS) entry which is preliminary data.</text>
</comment>
<accession>A0A8X7MTP9</accession>
<feature type="compositionally biased region" description="Acidic residues" evidence="1">
    <location>
        <begin position="552"/>
        <end position="570"/>
    </location>
</feature>
<feature type="compositionally biased region" description="Pro residues" evidence="1">
    <location>
        <begin position="383"/>
        <end position="394"/>
    </location>
</feature>
<dbReference type="InterPro" id="IPR013218">
    <property type="entry name" value="Dsn1/Mis13"/>
</dbReference>
<feature type="region of interest" description="Disordered" evidence="1">
    <location>
        <begin position="369"/>
        <end position="426"/>
    </location>
</feature>
<feature type="compositionally biased region" description="Polar residues" evidence="1">
    <location>
        <begin position="152"/>
        <end position="165"/>
    </location>
</feature>
<protein>
    <recommendedName>
        <fullName evidence="4">Kinetochore protein Mis13</fullName>
    </recommendedName>
</protein>
<feature type="compositionally biased region" description="Low complexity" evidence="1">
    <location>
        <begin position="1"/>
        <end position="36"/>
    </location>
</feature>
<sequence>MAPKKSTNSRSSAKTATSSGSSTSTSARRSSRKSQAQANPDDDGQEADVNGNGNGNGGKGIAPRHSRAPLPASTGSIQRPSTEARFEDLYPDSEEQNVAPPPPPPATSEPSSSKRKTQTSSTTSVEGATATATAKRKRTDSSAAADDRTKTGRASTSRSKAQSSRAPRATLNEEVVDDFVFTRVEQPVASTSRAETSTKRNGASSSRRSQNVAVSTSTAAGAASASTSRPLLMDEVEGETPIIRRNQAFRSDAPATPAQQRRKEPKETKDENSRSRKGKRPEGSSLRQTLGLGQPSGPEAGGSSSSSRRSSLNTKSSRRRSSLRDGRTPAYPHRDVPASELYRHVNAHMGPVPRLKAIFGWILERGVEDGSKGTLEPTTVPELPDPIPIPPPSQQQPAEDKKGKRKGKVNTANLGPARPPPQPVLNDADRAELAATASPAVLFRTVLSAILSKTVAELGSPASSIANLNWITRPQPSSSSSGPLSSQQQQKVPHPRNLAHAAMIARLEGTYAGLQSELKMWEERSASVERMERENEELEGRLEVLRSVKEEGEGDEVNGVDVVEKEEEGEGDGKGKGVEKTGTTSTESLPLGQEEAWVLSEADEARREEYLFALSVLQGQRGDDDDQEGGHLADEEEDGGEEEEEGRTPRRRSSKGRASASGGPSPSAKRKGKRKREEGGDAEGALELGNGGDVKLDLRNAIADAEWKIDQLRSSTHTLAQLDTISGRYIQAISLRLGDALKEITSDAPGTGLVPTANADTSGSNVGGGGEDLGALLRGVRTTSAAAAVGGTLEDVEQPPSGAGGQEDPGLDLLRSFVSASGGGVRSVPGGGRRGSVVAAAAPPTPRKSMSTGTGSGSEAVASSSSRPSSSRRSTNVGTGATPRPSSSAAVGAGGDKSVGGNVTQPTLAPSSPRPSRLPRPASAAPASPSLASVPRHAPRSNPGTPTRTPVRGGGASTPTRSTPVAPASPSRRAGTGTGTKPAAARKSRS</sequence>
<dbReference type="GO" id="GO:0007059">
    <property type="term" value="P:chromosome segregation"/>
    <property type="evidence" value="ECO:0007669"/>
    <property type="project" value="InterPro"/>
</dbReference>
<feature type="compositionally biased region" description="Low complexity" evidence="1">
    <location>
        <begin position="919"/>
        <end position="933"/>
    </location>
</feature>
<organism evidence="2 3">
    <name type="scientific">Tilletia controversa</name>
    <name type="common">dwarf bunt fungus</name>
    <dbReference type="NCBI Taxonomy" id="13291"/>
    <lineage>
        <taxon>Eukaryota</taxon>
        <taxon>Fungi</taxon>
        <taxon>Dikarya</taxon>
        <taxon>Basidiomycota</taxon>
        <taxon>Ustilaginomycotina</taxon>
        <taxon>Exobasidiomycetes</taxon>
        <taxon>Tilletiales</taxon>
        <taxon>Tilletiaceae</taxon>
        <taxon>Tilletia</taxon>
    </lineage>
</organism>
<dbReference type="AlphaFoldDB" id="A0A8X7MTP9"/>
<keyword evidence="3" id="KW-1185">Reference proteome</keyword>
<dbReference type="EMBL" id="LWDE02000347">
    <property type="protein sequence ID" value="KAE8248497.1"/>
    <property type="molecule type" value="Genomic_DNA"/>
</dbReference>
<proteinExistence type="predicted"/>
<feature type="compositionally biased region" description="Basic and acidic residues" evidence="1">
    <location>
        <begin position="261"/>
        <end position="274"/>
    </location>
</feature>
<feature type="compositionally biased region" description="Basic and acidic residues" evidence="1">
    <location>
        <begin position="322"/>
        <end position="337"/>
    </location>
</feature>
<feature type="compositionally biased region" description="Low complexity" evidence="1">
    <location>
        <begin position="118"/>
        <end position="133"/>
    </location>
</feature>
<feature type="compositionally biased region" description="Gly residues" evidence="1">
    <location>
        <begin position="821"/>
        <end position="834"/>
    </location>
</feature>
<evidence type="ECO:0008006" key="4">
    <source>
        <dbReference type="Google" id="ProtNLM"/>
    </source>
</evidence>
<feature type="compositionally biased region" description="Polar residues" evidence="1">
    <location>
        <begin position="876"/>
        <end position="889"/>
    </location>
</feature>
<evidence type="ECO:0000313" key="2">
    <source>
        <dbReference type="EMBL" id="KAE8248497.1"/>
    </source>
</evidence>
<feature type="region of interest" description="Disordered" evidence="1">
    <location>
        <begin position="547"/>
        <end position="597"/>
    </location>
</feature>
<feature type="compositionally biased region" description="Low complexity" evidence="1">
    <location>
        <begin position="215"/>
        <end position="228"/>
    </location>
</feature>
<feature type="compositionally biased region" description="Low complexity" evidence="1">
    <location>
        <begin position="851"/>
        <end position="875"/>
    </location>
</feature>
<feature type="region of interest" description="Disordered" evidence="1">
    <location>
        <begin position="474"/>
        <end position="499"/>
    </location>
</feature>
<evidence type="ECO:0000313" key="3">
    <source>
        <dbReference type="Proteomes" id="UP000077684"/>
    </source>
</evidence>
<dbReference type="Pfam" id="PF08202">
    <property type="entry name" value="MIS13"/>
    <property type="match status" value="1"/>
</dbReference>
<feature type="compositionally biased region" description="Low complexity" evidence="1">
    <location>
        <begin position="656"/>
        <end position="667"/>
    </location>
</feature>
<dbReference type="GO" id="GO:0051301">
    <property type="term" value="P:cell division"/>
    <property type="evidence" value="ECO:0007669"/>
    <property type="project" value="InterPro"/>
</dbReference>
<feature type="compositionally biased region" description="Polar residues" evidence="1">
    <location>
        <begin position="188"/>
        <end position="214"/>
    </location>
</feature>
<feature type="region of interest" description="Disordered" evidence="1">
    <location>
        <begin position="1"/>
        <end position="337"/>
    </location>
</feature>
<feature type="compositionally biased region" description="Low complexity" evidence="1">
    <location>
        <begin position="303"/>
        <end position="315"/>
    </location>
</feature>
<dbReference type="Proteomes" id="UP000077684">
    <property type="component" value="Unassembled WGS sequence"/>
</dbReference>
<reference evidence="2" key="2">
    <citation type="journal article" date="2019" name="IMA Fungus">
        <title>Genome sequencing and comparison of five Tilletia species to identify candidate genes for the detection of regulated species infecting wheat.</title>
        <authorList>
            <person name="Nguyen H.D.T."/>
            <person name="Sultana T."/>
            <person name="Kesanakurti P."/>
            <person name="Hambleton S."/>
        </authorList>
    </citation>
    <scope>NUCLEOTIDE SEQUENCE</scope>
    <source>
        <strain evidence="2">DAOMC 236426</strain>
    </source>
</reference>
<feature type="region of interest" description="Disordered" evidence="1">
    <location>
        <begin position="789"/>
        <end position="990"/>
    </location>
</feature>
<feature type="compositionally biased region" description="Acidic residues" evidence="1">
    <location>
        <begin position="634"/>
        <end position="645"/>
    </location>
</feature>
<reference evidence="2" key="1">
    <citation type="submission" date="2016-04" db="EMBL/GenBank/DDBJ databases">
        <authorList>
            <person name="Nguyen H.D."/>
            <person name="Samba Siva P."/>
            <person name="Cullis J."/>
            <person name="Levesque C.A."/>
            <person name="Hambleton S."/>
        </authorList>
    </citation>
    <scope>NUCLEOTIDE SEQUENCE</scope>
    <source>
        <strain evidence="2">DAOMC 236426</strain>
    </source>
</reference>
<dbReference type="PANTHER" id="PTHR14778">
    <property type="entry name" value="KINETOCHORE-ASSOCIATED PROTEIN DSN1 HOMOLOG"/>
    <property type="match status" value="1"/>
</dbReference>
<evidence type="ECO:0000256" key="1">
    <source>
        <dbReference type="SAM" id="MobiDB-lite"/>
    </source>
</evidence>
<feature type="compositionally biased region" description="Low complexity" evidence="1">
    <location>
        <begin position="972"/>
        <end position="983"/>
    </location>
</feature>
<name>A0A8X7MTP9_9BASI</name>
<gene>
    <name evidence="2" type="ORF">A4X06_0g3672</name>
</gene>
<dbReference type="PANTHER" id="PTHR14778:SF2">
    <property type="entry name" value="KINETOCHORE-ASSOCIATED PROTEIN DSN1 HOMOLOG"/>
    <property type="match status" value="1"/>
</dbReference>
<dbReference type="GO" id="GO:0000444">
    <property type="term" value="C:MIS12/MIND type complex"/>
    <property type="evidence" value="ECO:0007669"/>
    <property type="project" value="InterPro"/>
</dbReference>
<feature type="region of interest" description="Disordered" evidence="1">
    <location>
        <begin position="617"/>
        <end position="693"/>
    </location>
</feature>
<feature type="compositionally biased region" description="Low complexity" evidence="1">
    <location>
        <begin position="474"/>
        <end position="490"/>
    </location>
</feature>